<dbReference type="EMBL" id="GGEC01055625">
    <property type="protein sequence ID" value="MBX36109.1"/>
    <property type="molecule type" value="Transcribed_RNA"/>
</dbReference>
<proteinExistence type="predicted"/>
<dbReference type="AlphaFoldDB" id="A0A2P2N0T2"/>
<evidence type="ECO:0000313" key="1">
    <source>
        <dbReference type="EMBL" id="MBX36109.1"/>
    </source>
</evidence>
<sequence length="31" mass="3722">MVKVILLFQHDWCSRVPTIQNINKRCDSMFV</sequence>
<name>A0A2P2N0T2_RHIMU</name>
<protein>
    <submittedName>
        <fullName evidence="1">Uncharacterized protein</fullName>
    </submittedName>
</protein>
<reference evidence="1" key="1">
    <citation type="submission" date="2018-02" db="EMBL/GenBank/DDBJ databases">
        <title>Rhizophora mucronata_Transcriptome.</title>
        <authorList>
            <person name="Meera S.P."/>
            <person name="Sreeshan A."/>
            <person name="Augustine A."/>
        </authorList>
    </citation>
    <scope>NUCLEOTIDE SEQUENCE</scope>
    <source>
        <tissue evidence="1">Leaf</tissue>
    </source>
</reference>
<organism evidence="1">
    <name type="scientific">Rhizophora mucronata</name>
    <name type="common">Asiatic mangrove</name>
    <dbReference type="NCBI Taxonomy" id="61149"/>
    <lineage>
        <taxon>Eukaryota</taxon>
        <taxon>Viridiplantae</taxon>
        <taxon>Streptophyta</taxon>
        <taxon>Embryophyta</taxon>
        <taxon>Tracheophyta</taxon>
        <taxon>Spermatophyta</taxon>
        <taxon>Magnoliopsida</taxon>
        <taxon>eudicotyledons</taxon>
        <taxon>Gunneridae</taxon>
        <taxon>Pentapetalae</taxon>
        <taxon>rosids</taxon>
        <taxon>fabids</taxon>
        <taxon>Malpighiales</taxon>
        <taxon>Rhizophoraceae</taxon>
        <taxon>Rhizophora</taxon>
    </lineage>
</organism>
<accession>A0A2P2N0T2</accession>